<dbReference type="OrthoDB" id="664115at2759"/>
<feature type="non-terminal residue" evidence="4">
    <location>
        <position position="1"/>
    </location>
</feature>
<evidence type="ECO:0000256" key="1">
    <source>
        <dbReference type="ARBA" id="ARBA00023157"/>
    </source>
</evidence>
<dbReference type="Gene3D" id="4.10.400.10">
    <property type="entry name" value="Low-density Lipoprotein Receptor"/>
    <property type="match status" value="1"/>
</dbReference>
<evidence type="ECO:0000313" key="5">
    <source>
        <dbReference type="Proteomes" id="UP000230423"/>
    </source>
</evidence>
<feature type="region of interest" description="Disordered" evidence="3">
    <location>
        <begin position="49"/>
        <end position="80"/>
    </location>
</feature>
<keyword evidence="1 2" id="KW-1015">Disulfide bond</keyword>
<evidence type="ECO:0000256" key="3">
    <source>
        <dbReference type="SAM" id="MobiDB-lite"/>
    </source>
</evidence>
<keyword evidence="4" id="KW-0449">Lipoprotein</keyword>
<reference evidence="4 5" key="1">
    <citation type="submission" date="2015-09" db="EMBL/GenBank/DDBJ databases">
        <title>Draft genome of the parasitic nematode Teladorsagia circumcincta isolate WARC Sus (inbred).</title>
        <authorList>
            <person name="Mitreva M."/>
        </authorList>
    </citation>
    <scope>NUCLEOTIDE SEQUENCE [LARGE SCALE GENOMIC DNA]</scope>
    <source>
        <strain evidence="4 5">S</strain>
    </source>
</reference>
<dbReference type="InterPro" id="IPR036055">
    <property type="entry name" value="LDL_receptor-like_sf"/>
</dbReference>
<dbReference type="EMBL" id="KZ388833">
    <property type="protein sequence ID" value="PIO55114.1"/>
    <property type="molecule type" value="Genomic_DNA"/>
</dbReference>
<accession>A0A2G9TB02</accession>
<dbReference type="CDD" id="cd00112">
    <property type="entry name" value="LDLa"/>
    <property type="match status" value="1"/>
</dbReference>
<dbReference type="SMART" id="SM00192">
    <property type="entry name" value="LDLa"/>
    <property type="match status" value="1"/>
</dbReference>
<dbReference type="Proteomes" id="UP000230423">
    <property type="component" value="Unassembled WGS sequence"/>
</dbReference>
<dbReference type="InterPro" id="IPR023415">
    <property type="entry name" value="LDLR_class-A_CS"/>
</dbReference>
<dbReference type="SUPFAM" id="SSF57424">
    <property type="entry name" value="LDL receptor-like module"/>
    <property type="match status" value="1"/>
</dbReference>
<dbReference type="PROSITE" id="PS50068">
    <property type="entry name" value="LDLRA_2"/>
    <property type="match status" value="1"/>
</dbReference>
<dbReference type="FunFam" id="4.10.400.10:FF:000113">
    <property type="entry name" value="Low-density lipoprotein receptor-related protein 8"/>
    <property type="match status" value="1"/>
</dbReference>
<name>A0A2G9TB02_TELCI</name>
<feature type="non-terminal residue" evidence="4">
    <location>
        <position position="80"/>
    </location>
</feature>
<feature type="disulfide bond" evidence="2">
    <location>
        <begin position="28"/>
        <end position="46"/>
    </location>
</feature>
<keyword evidence="5" id="KW-1185">Reference proteome</keyword>
<gene>
    <name evidence="4" type="ORF">TELCIR_23503</name>
</gene>
<protein>
    <submittedName>
        <fullName evidence="4">Low-density lipoprotein receptor domain class A</fullName>
    </submittedName>
</protein>
<feature type="compositionally biased region" description="Pro residues" evidence="3">
    <location>
        <begin position="65"/>
        <end position="80"/>
    </location>
</feature>
<evidence type="ECO:0000256" key="2">
    <source>
        <dbReference type="PROSITE-ProRule" id="PRU00124"/>
    </source>
</evidence>
<evidence type="ECO:0000313" key="4">
    <source>
        <dbReference type="EMBL" id="PIO55114.1"/>
    </source>
</evidence>
<feature type="disulfide bond" evidence="2">
    <location>
        <begin position="40"/>
        <end position="55"/>
    </location>
</feature>
<sequence>SRTEEPSGVQFRDDYDDELPCLDHEFQCHSGECIDKRRLCDTRVDCADGSDESHCPGRHHQVQPLSPPGPPAPPPVSTSR</sequence>
<feature type="disulfide bond" evidence="2">
    <location>
        <begin position="21"/>
        <end position="33"/>
    </location>
</feature>
<dbReference type="AlphaFoldDB" id="A0A2G9TB02"/>
<dbReference type="PROSITE" id="PS01209">
    <property type="entry name" value="LDLRA_1"/>
    <property type="match status" value="1"/>
</dbReference>
<dbReference type="InterPro" id="IPR002172">
    <property type="entry name" value="LDrepeatLR_classA_rpt"/>
</dbReference>
<dbReference type="Pfam" id="PF00057">
    <property type="entry name" value="Ldl_recept_a"/>
    <property type="match status" value="1"/>
</dbReference>
<proteinExistence type="predicted"/>
<keyword evidence="4" id="KW-0675">Receptor</keyword>
<organism evidence="4 5">
    <name type="scientific">Teladorsagia circumcincta</name>
    <name type="common">Brown stomach worm</name>
    <name type="synonym">Ostertagia circumcincta</name>
    <dbReference type="NCBI Taxonomy" id="45464"/>
    <lineage>
        <taxon>Eukaryota</taxon>
        <taxon>Metazoa</taxon>
        <taxon>Ecdysozoa</taxon>
        <taxon>Nematoda</taxon>
        <taxon>Chromadorea</taxon>
        <taxon>Rhabditida</taxon>
        <taxon>Rhabditina</taxon>
        <taxon>Rhabditomorpha</taxon>
        <taxon>Strongyloidea</taxon>
        <taxon>Trichostrongylidae</taxon>
        <taxon>Teladorsagia</taxon>
    </lineage>
</organism>